<evidence type="ECO:0000256" key="5">
    <source>
        <dbReference type="ARBA" id="ARBA00022840"/>
    </source>
</evidence>
<reference evidence="7 8" key="1">
    <citation type="submission" date="2019-07" db="EMBL/GenBank/DDBJ databases">
        <authorList>
            <person name="Park Y.J."/>
            <person name="Jeong S.E."/>
            <person name="Jung H.S."/>
        </authorList>
    </citation>
    <scope>NUCLEOTIDE SEQUENCE [LARGE SCALE GENOMIC DNA]</scope>
    <source>
        <strain evidence="8">P16(2019)</strain>
    </source>
</reference>
<organism evidence="7 8">
    <name type="scientific">Alkalicoccobacillus porphyridii</name>
    <dbReference type="NCBI Taxonomy" id="2597270"/>
    <lineage>
        <taxon>Bacteria</taxon>
        <taxon>Bacillati</taxon>
        <taxon>Bacillota</taxon>
        <taxon>Bacilli</taxon>
        <taxon>Bacillales</taxon>
        <taxon>Bacillaceae</taxon>
        <taxon>Alkalicoccobacillus</taxon>
    </lineage>
</organism>
<evidence type="ECO:0000313" key="8">
    <source>
        <dbReference type="Proteomes" id="UP000318521"/>
    </source>
</evidence>
<comment type="similarity">
    <text evidence="1">Belongs to the carbohydrate kinase PfkB family.</text>
</comment>
<dbReference type="EMBL" id="VLXZ01000002">
    <property type="protein sequence ID" value="TSB47628.1"/>
    <property type="molecule type" value="Genomic_DNA"/>
</dbReference>
<protein>
    <submittedName>
        <fullName evidence="7">Carbohydrate kinase</fullName>
    </submittedName>
</protein>
<dbReference type="OrthoDB" id="9813569at2"/>
<keyword evidence="3" id="KW-0547">Nucleotide-binding</keyword>
<dbReference type="Pfam" id="PF00294">
    <property type="entry name" value="PfkB"/>
    <property type="match status" value="1"/>
</dbReference>
<dbReference type="Proteomes" id="UP000318521">
    <property type="component" value="Unassembled WGS sequence"/>
</dbReference>
<keyword evidence="4 7" id="KW-0418">Kinase</keyword>
<dbReference type="GO" id="GO:0016301">
    <property type="term" value="F:kinase activity"/>
    <property type="evidence" value="ECO:0007669"/>
    <property type="project" value="UniProtKB-KW"/>
</dbReference>
<dbReference type="Gene3D" id="3.40.1190.20">
    <property type="match status" value="1"/>
</dbReference>
<name>A0A554A1Q8_9BACI</name>
<feature type="domain" description="Carbohydrate kinase PfkB" evidence="6">
    <location>
        <begin position="6"/>
        <end position="308"/>
    </location>
</feature>
<dbReference type="PROSITE" id="PS00584">
    <property type="entry name" value="PFKB_KINASES_2"/>
    <property type="match status" value="1"/>
</dbReference>
<comment type="caution">
    <text evidence="7">The sequence shown here is derived from an EMBL/GenBank/DDBJ whole genome shotgun (WGS) entry which is preliminary data.</text>
</comment>
<keyword evidence="2" id="KW-0808">Transferase</keyword>
<evidence type="ECO:0000256" key="4">
    <source>
        <dbReference type="ARBA" id="ARBA00022777"/>
    </source>
</evidence>
<keyword evidence="5" id="KW-0067">ATP-binding</keyword>
<dbReference type="PANTHER" id="PTHR43085">
    <property type="entry name" value="HEXOKINASE FAMILY MEMBER"/>
    <property type="match status" value="1"/>
</dbReference>
<dbReference type="GO" id="GO:0005524">
    <property type="term" value="F:ATP binding"/>
    <property type="evidence" value="ECO:0007669"/>
    <property type="project" value="UniProtKB-KW"/>
</dbReference>
<dbReference type="InterPro" id="IPR011611">
    <property type="entry name" value="PfkB_dom"/>
</dbReference>
<dbReference type="InterPro" id="IPR050306">
    <property type="entry name" value="PfkB_Carbo_kinase"/>
</dbReference>
<dbReference type="CDD" id="cd01167">
    <property type="entry name" value="bac_FRK"/>
    <property type="match status" value="1"/>
</dbReference>
<keyword evidence="8" id="KW-1185">Reference proteome</keyword>
<gene>
    <name evidence="7" type="ORF">FN960_03645</name>
</gene>
<evidence type="ECO:0000256" key="1">
    <source>
        <dbReference type="ARBA" id="ARBA00010688"/>
    </source>
</evidence>
<accession>A0A554A1Q8</accession>
<evidence type="ECO:0000259" key="6">
    <source>
        <dbReference type="Pfam" id="PF00294"/>
    </source>
</evidence>
<proteinExistence type="inferred from homology"/>
<dbReference type="InterPro" id="IPR029056">
    <property type="entry name" value="Ribokinase-like"/>
</dbReference>
<dbReference type="InterPro" id="IPR002173">
    <property type="entry name" value="Carboh/pur_kinase_PfkB_CS"/>
</dbReference>
<evidence type="ECO:0000256" key="3">
    <source>
        <dbReference type="ARBA" id="ARBA00022741"/>
    </source>
</evidence>
<dbReference type="RefSeq" id="WP_143847053.1">
    <property type="nucleotide sequence ID" value="NZ_VLXZ01000002.1"/>
</dbReference>
<dbReference type="PANTHER" id="PTHR43085:SF1">
    <property type="entry name" value="PSEUDOURIDINE KINASE-RELATED"/>
    <property type="match status" value="1"/>
</dbReference>
<sequence>MIQKQGIISLGEVLVDMIPLNEENTQYQKSPGGAPANVAVGLSRLDVESYFIGAIGDDLIGHFLRKTLVDYGVNIQGLIQTTIAKTPLVFVELAKNGERSFEFLIDHSSDQVLSIDNLNEELFHHANILHIGSISTIHKTSRAATHKAIHLAKENGMLVSLDPNLRLSIWPDELSALEQIKALLLTSDIVKLSEEELEFLTDETDEAVAVFKLKDYQIPLLIITKGENGSSFYTDTHKVDIPVYKVDAVDTTGAGDAFVSAVLAQLDNLKEPLDSLTPEALKQIGAFAAVSGALAASSKGAMTALPTRDEVHAFLEERG</sequence>
<dbReference type="AlphaFoldDB" id="A0A554A1Q8"/>
<evidence type="ECO:0000313" key="7">
    <source>
        <dbReference type="EMBL" id="TSB47628.1"/>
    </source>
</evidence>
<dbReference type="SUPFAM" id="SSF53613">
    <property type="entry name" value="Ribokinase-like"/>
    <property type="match status" value="1"/>
</dbReference>
<evidence type="ECO:0000256" key="2">
    <source>
        <dbReference type="ARBA" id="ARBA00022679"/>
    </source>
</evidence>